<dbReference type="GO" id="GO:0005506">
    <property type="term" value="F:iron ion binding"/>
    <property type="evidence" value="ECO:0007669"/>
    <property type="project" value="TreeGrafter"/>
</dbReference>
<dbReference type="AlphaFoldDB" id="A0A133UNX8"/>
<reference evidence="4 5" key="1">
    <citation type="journal article" date="2016" name="Sci. Rep.">
        <title>Metabolic traits of an uncultured archaeal lineage -MSBL1- from brine pools of the Red Sea.</title>
        <authorList>
            <person name="Mwirichia R."/>
            <person name="Alam I."/>
            <person name="Rashid M."/>
            <person name="Vinu M."/>
            <person name="Ba-Alawi W."/>
            <person name="Anthony Kamau A."/>
            <person name="Kamanda Ngugi D."/>
            <person name="Goker M."/>
            <person name="Klenk H.P."/>
            <person name="Bajic V."/>
            <person name="Stingl U."/>
        </authorList>
    </citation>
    <scope>NUCLEOTIDE SEQUENCE [LARGE SCALE GENOMIC DNA]</scope>
    <source>
        <strain evidence="4">SCGC-AAA259E19</strain>
    </source>
</reference>
<dbReference type="NCBIfam" id="TIGR00075">
    <property type="entry name" value="hypD"/>
    <property type="match status" value="1"/>
</dbReference>
<dbReference type="GO" id="GO:0070025">
    <property type="term" value="F:carbon monoxide binding"/>
    <property type="evidence" value="ECO:0007669"/>
    <property type="project" value="TreeGrafter"/>
</dbReference>
<dbReference type="Pfam" id="PF01924">
    <property type="entry name" value="HypD"/>
    <property type="match status" value="1"/>
</dbReference>
<keyword evidence="3" id="KW-0408">Iron</keyword>
<dbReference type="PATRIC" id="fig|1698264.3.peg.61"/>
<dbReference type="InterPro" id="IPR002780">
    <property type="entry name" value="Hyd_form_HypD"/>
</dbReference>
<evidence type="ECO:0000313" key="5">
    <source>
        <dbReference type="Proteomes" id="UP000070284"/>
    </source>
</evidence>
<evidence type="ECO:0008006" key="6">
    <source>
        <dbReference type="Google" id="ProtNLM"/>
    </source>
</evidence>
<dbReference type="Gene3D" id="3.40.50.11750">
    <property type="entry name" value="HypD, alpha/beta domain 1"/>
    <property type="match status" value="2"/>
</dbReference>
<keyword evidence="2" id="KW-0479">Metal-binding</keyword>
<dbReference type="PANTHER" id="PTHR30149">
    <property type="entry name" value="HYDROGENASE PROTEIN ASSEMBLY PROTEIN HYPD"/>
    <property type="match status" value="1"/>
</dbReference>
<sequence length="357" mass="39288">MKELEFRDPKRAQKFSEIIQNSAPEENITIMHVCGTHESSICEYGIRSILPDNIDLVEGPGCPVCVTPTLHVDEALELSERKDVILATFGDMVKVPGSSEKLTGGRKNVQIVYSAADAVEMAKNESKEVVFFGIGFETTAATYAPVLLEEPKNFSFLGSVKRIPPAMNFLLNSEEVKIDAFLAPGHVSTIIGAKPYRPLSEKFEVPIVVAGFEPLDILSSVAKLLKMIGSDACTENDYERAVKEKGNEKALELMDQVFEVTDATWRGIGKIPDSGLEIKEDELNARKKYDLEAEEKRGGVPSGCICDEIILGKSKPEMCKLFREGKCNPQNPVGPCMVGSEGMCNVWYEYGGRPEIE</sequence>
<dbReference type="Proteomes" id="UP000070284">
    <property type="component" value="Unassembled WGS sequence"/>
</dbReference>
<comment type="caution">
    <text evidence="4">The sequence shown here is derived from an EMBL/GenBank/DDBJ whole genome shotgun (WGS) entry which is preliminary data.</text>
</comment>
<dbReference type="GO" id="GO:0051539">
    <property type="term" value="F:4 iron, 4 sulfur cluster binding"/>
    <property type="evidence" value="ECO:0007669"/>
    <property type="project" value="TreeGrafter"/>
</dbReference>
<dbReference type="Gene3D" id="6.10.20.100">
    <property type="match status" value="1"/>
</dbReference>
<name>A0A133UNX8_9EURY</name>
<comment type="similarity">
    <text evidence="1">Belongs to the HypD family.</text>
</comment>
<evidence type="ECO:0000313" key="4">
    <source>
        <dbReference type="EMBL" id="KXA95847.1"/>
    </source>
</evidence>
<keyword evidence="5" id="KW-1185">Reference proteome</keyword>
<proteinExistence type="inferred from homology"/>
<gene>
    <name evidence="4" type="ORF">AKJ65_00295</name>
</gene>
<accession>A0A133UNX8</accession>
<dbReference type="EMBL" id="LHXO01000002">
    <property type="protein sequence ID" value="KXA95847.1"/>
    <property type="molecule type" value="Genomic_DNA"/>
</dbReference>
<evidence type="ECO:0000256" key="2">
    <source>
        <dbReference type="ARBA" id="ARBA00022723"/>
    </source>
</evidence>
<dbReference type="InterPro" id="IPR042243">
    <property type="entry name" value="HypD_1"/>
</dbReference>
<dbReference type="PANTHER" id="PTHR30149:SF0">
    <property type="entry name" value="HYDROGENASE MATURATION FACTOR HYPD"/>
    <property type="match status" value="1"/>
</dbReference>
<dbReference type="GO" id="GO:0051604">
    <property type="term" value="P:protein maturation"/>
    <property type="evidence" value="ECO:0007669"/>
    <property type="project" value="TreeGrafter"/>
</dbReference>
<dbReference type="PIRSF" id="PIRSF005622">
    <property type="entry name" value="Hydrgn_mat_hypD"/>
    <property type="match status" value="1"/>
</dbReference>
<organism evidence="4 5">
    <name type="scientific">candidate division MSBL1 archaeon SCGC-AAA259E19</name>
    <dbReference type="NCBI Taxonomy" id="1698264"/>
    <lineage>
        <taxon>Archaea</taxon>
        <taxon>Methanobacteriati</taxon>
        <taxon>Methanobacteriota</taxon>
        <taxon>candidate division MSBL1</taxon>
    </lineage>
</organism>
<protein>
    <recommendedName>
        <fullName evidence="6">Hydrogenase assembly protein HupF</fullName>
    </recommendedName>
</protein>
<evidence type="ECO:0000256" key="1">
    <source>
        <dbReference type="ARBA" id="ARBA00007888"/>
    </source>
</evidence>
<evidence type="ECO:0000256" key="3">
    <source>
        <dbReference type="ARBA" id="ARBA00023004"/>
    </source>
</evidence>
<dbReference type="InterPro" id="IPR042244">
    <property type="entry name" value="HypD_2_sf"/>
</dbReference>